<gene>
    <name evidence="3" type="ORF">MEUPH1_LOCUS20560</name>
</gene>
<evidence type="ECO:0008006" key="5">
    <source>
        <dbReference type="Google" id="ProtNLM"/>
    </source>
</evidence>
<protein>
    <recommendedName>
        <fullName evidence="5">Zinc finger MYM-type protein 1-like</fullName>
    </recommendedName>
</protein>
<sequence>MESSTDVINDILSNGIHSYSYEHKLVLKKNRPMPVLNLDVMDGKTLRKFQFSWYSKYFWLTGSQTKNRLYCYFCLLFGGEKKWCEEGVTGVKNFDRTASKHAISEKHLVCQEKFQLFGQNRIDHIASEGKRLAALKYNEQVGNNRRILSRLIQVVCYLGKQEIPFCGHNASVTPINKGNYLELLNLLSQEEQLIKDYLSSNSSFKGTSHDIQNDLIFCITEVVNMQIMNELNKVKFVSVQVDETKDVSCKSQISIIFRYVIDNNIEERFIGFFDVSIDKTAFELSNILLDQIEKWNIRDKIICQTYDGSAVMAGKVISVPGIIKNTYPNAMFIHSYAHHLNLIFLHGSKTIKDVRLFISDLKMFHAFFSESPKRSELLRVKWFKQPENCDTSWNFHSRAAATISANFTELKKVTLRVTEEEDWDPMSICLANSLFNKLSNFKFVYLICLFNKISMFSDHVFLTLQEKCIVDVQACIKEIINMSTQLTFMRNEQTVVTCSKFAVELNSELEYSDKDVRDLEYLTYKILDSIITQTNVRFQDFELLQFVEITNNKAFKDYKKCFPIEKLIQLEKNFPSVFDLERLKNELTIIFDDRGKYLPPKDLLNYIIKADLREVYKELTKLLQLILCIPVTTVSSERNNSALKRIKTFLRNTMNHDRPTNLCTLAIEKNIVDELIIDPTFIDRVIDLFSNTKHRNIDLKYKIL</sequence>
<dbReference type="PANTHER" id="PTHR45749">
    <property type="match status" value="1"/>
</dbReference>
<feature type="domain" description="DUF4371" evidence="2">
    <location>
        <begin position="134"/>
        <end position="315"/>
    </location>
</feature>
<dbReference type="InterPro" id="IPR025398">
    <property type="entry name" value="DUF4371"/>
</dbReference>
<dbReference type="InterPro" id="IPR008906">
    <property type="entry name" value="HATC_C_dom"/>
</dbReference>
<reference evidence="3 4" key="1">
    <citation type="submission" date="2023-01" db="EMBL/GenBank/DDBJ databases">
        <authorList>
            <person name="Whitehead M."/>
        </authorList>
    </citation>
    <scope>NUCLEOTIDE SEQUENCE [LARGE SCALE GENOMIC DNA]</scope>
</reference>
<feature type="domain" description="HAT C-terminal dimerisation" evidence="1">
    <location>
        <begin position="602"/>
        <end position="670"/>
    </location>
</feature>
<evidence type="ECO:0000313" key="3">
    <source>
        <dbReference type="EMBL" id="CAI6365910.1"/>
    </source>
</evidence>
<proteinExistence type="predicted"/>
<dbReference type="Pfam" id="PF14291">
    <property type="entry name" value="DUF4371"/>
    <property type="match status" value="1"/>
</dbReference>
<name>A0AAV0XC37_9HEMI</name>
<keyword evidence="4" id="KW-1185">Reference proteome</keyword>
<dbReference type="GO" id="GO:0046983">
    <property type="term" value="F:protein dimerization activity"/>
    <property type="evidence" value="ECO:0007669"/>
    <property type="project" value="InterPro"/>
</dbReference>
<evidence type="ECO:0000259" key="2">
    <source>
        <dbReference type="Pfam" id="PF14291"/>
    </source>
</evidence>
<accession>A0AAV0XC37</accession>
<dbReference type="AlphaFoldDB" id="A0AAV0XC37"/>
<dbReference type="EMBL" id="CARXXK010000004">
    <property type="protein sequence ID" value="CAI6365910.1"/>
    <property type="molecule type" value="Genomic_DNA"/>
</dbReference>
<evidence type="ECO:0000313" key="4">
    <source>
        <dbReference type="Proteomes" id="UP001160148"/>
    </source>
</evidence>
<dbReference type="SUPFAM" id="SSF53098">
    <property type="entry name" value="Ribonuclease H-like"/>
    <property type="match status" value="1"/>
</dbReference>
<dbReference type="InterPro" id="IPR012337">
    <property type="entry name" value="RNaseH-like_sf"/>
</dbReference>
<organism evidence="3 4">
    <name type="scientific">Macrosiphum euphorbiae</name>
    <name type="common">potato aphid</name>
    <dbReference type="NCBI Taxonomy" id="13131"/>
    <lineage>
        <taxon>Eukaryota</taxon>
        <taxon>Metazoa</taxon>
        <taxon>Ecdysozoa</taxon>
        <taxon>Arthropoda</taxon>
        <taxon>Hexapoda</taxon>
        <taxon>Insecta</taxon>
        <taxon>Pterygota</taxon>
        <taxon>Neoptera</taxon>
        <taxon>Paraneoptera</taxon>
        <taxon>Hemiptera</taxon>
        <taxon>Sternorrhyncha</taxon>
        <taxon>Aphidomorpha</taxon>
        <taxon>Aphidoidea</taxon>
        <taxon>Aphididae</taxon>
        <taxon>Macrosiphini</taxon>
        <taxon>Macrosiphum</taxon>
    </lineage>
</organism>
<evidence type="ECO:0000259" key="1">
    <source>
        <dbReference type="Pfam" id="PF05699"/>
    </source>
</evidence>
<dbReference type="Pfam" id="PF05699">
    <property type="entry name" value="Dimer_Tnp_hAT"/>
    <property type="match status" value="1"/>
</dbReference>
<dbReference type="PANTHER" id="PTHR45749:SF28">
    <property type="entry name" value="ZINC FINGER MYM-TYPE PROTEIN 1-LIKE-RELATED"/>
    <property type="match status" value="1"/>
</dbReference>
<dbReference type="Proteomes" id="UP001160148">
    <property type="component" value="Unassembled WGS sequence"/>
</dbReference>
<comment type="caution">
    <text evidence="3">The sequence shown here is derived from an EMBL/GenBank/DDBJ whole genome shotgun (WGS) entry which is preliminary data.</text>
</comment>